<proteinExistence type="predicted"/>
<dbReference type="PANTHER" id="PTHR46534:SF1">
    <property type="entry name" value="IGGFC-BINDING PROTEIN N-TERMINAL DOMAIN-CONTAINING PROTEIN"/>
    <property type="match status" value="1"/>
</dbReference>
<sequence length="318" mass="34664">MDNLLLGTLEVFITTDNFHSVRAIITTPLFDSTFSRTITLNRNVISSVTFDLNIRGIGTELSNKGIDIQSDAEITVYAVNKQKVTTDAFIVFPIDALGDEYYILTWNVRSEFMIIATMDNTVIYLTTGKGATPIVYKGVTYTTGMTLRIIMNRYESFHVFGGTTSDFSGTNVKSSEVITVMSGSQCSNIGGGACDHLCSQLTSFDTFGKQFVSMNMPNCNVPVDFKIVTSSSNTNVNINGKAVVHLATAGDVHTFQITDQTSRTIVADKPIALAFFAEGGCGSDQGDPAMILMPPIEQFAADYTFSTIKTPETHFKML</sequence>
<name>A0A8S3URK0_MYTED</name>
<dbReference type="EMBL" id="CAJPWZ010002753">
    <property type="protein sequence ID" value="CAG2245000.1"/>
    <property type="molecule type" value="Genomic_DNA"/>
</dbReference>
<protein>
    <recommendedName>
        <fullName evidence="1">IgGFc-binding protein N-terminal domain-containing protein</fullName>
    </recommendedName>
</protein>
<organism evidence="2 3">
    <name type="scientific">Mytilus edulis</name>
    <name type="common">Blue mussel</name>
    <dbReference type="NCBI Taxonomy" id="6550"/>
    <lineage>
        <taxon>Eukaryota</taxon>
        <taxon>Metazoa</taxon>
        <taxon>Spiralia</taxon>
        <taxon>Lophotrochozoa</taxon>
        <taxon>Mollusca</taxon>
        <taxon>Bivalvia</taxon>
        <taxon>Autobranchia</taxon>
        <taxon>Pteriomorphia</taxon>
        <taxon>Mytilida</taxon>
        <taxon>Mytiloidea</taxon>
        <taxon>Mytilidae</taxon>
        <taxon>Mytilinae</taxon>
        <taxon>Mytilus</taxon>
    </lineage>
</organism>
<accession>A0A8S3URK0</accession>
<dbReference type="Proteomes" id="UP000683360">
    <property type="component" value="Unassembled WGS sequence"/>
</dbReference>
<keyword evidence="3" id="KW-1185">Reference proteome</keyword>
<comment type="caution">
    <text evidence="2">The sequence shown here is derived from an EMBL/GenBank/DDBJ whole genome shotgun (WGS) entry which is preliminary data.</text>
</comment>
<dbReference type="Pfam" id="PF17517">
    <property type="entry name" value="IgGFc_binding"/>
    <property type="match status" value="1"/>
</dbReference>
<reference evidence="2" key="1">
    <citation type="submission" date="2021-03" db="EMBL/GenBank/DDBJ databases">
        <authorList>
            <person name="Bekaert M."/>
        </authorList>
    </citation>
    <scope>NUCLEOTIDE SEQUENCE</scope>
</reference>
<dbReference type="PANTHER" id="PTHR46534">
    <property type="entry name" value="IGGFC_BINDING DOMAIN-CONTAINING PROTEIN"/>
    <property type="match status" value="1"/>
</dbReference>
<evidence type="ECO:0000259" key="1">
    <source>
        <dbReference type="Pfam" id="PF17517"/>
    </source>
</evidence>
<evidence type="ECO:0000313" key="2">
    <source>
        <dbReference type="EMBL" id="CAG2245000.1"/>
    </source>
</evidence>
<feature type="domain" description="IgGFc-binding protein N-terminal" evidence="1">
    <location>
        <begin position="87"/>
        <end position="314"/>
    </location>
</feature>
<dbReference type="OrthoDB" id="6136119at2759"/>
<dbReference type="AlphaFoldDB" id="A0A8S3URK0"/>
<dbReference type="InterPro" id="IPR035234">
    <property type="entry name" value="IgGFc-bd_N"/>
</dbReference>
<gene>
    <name evidence="2" type="ORF">MEDL_56984</name>
</gene>
<evidence type="ECO:0000313" key="3">
    <source>
        <dbReference type="Proteomes" id="UP000683360"/>
    </source>
</evidence>